<dbReference type="SUPFAM" id="SSF46565">
    <property type="entry name" value="Chaperone J-domain"/>
    <property type="match status" value="1"/>
</dbReference>
<evidence type="ECO:0000256" key="2">
    <source>
        <dbReference type="ARBA" id="ARBA00022729"/>
    </source>
</evidence>
<dbReference type="SMART" id="SM00271">
    <property type="entry name" value="DnaJ"/>
    <property type="match status" value="1"/>
</dbReference>
<dbReference type="eggNOG" id="KOG0714">
    <property type="taxonomic scope" value="Eukaryota"/>
</dbReference>
<organism evidence="6">
    <name type="scientific">Ostreococcus tauri</name>
    <name type="common">Marine green alga</name>
    <dbReference type="NCBI Taxonomy" id="70448"/>
    <lineage>
        <taxon>Eukaryota</taxon>
        <taxon>Viridiplantae</taxon>
        <taxon>Chlorophyta</taxon>
        <taxon>Mamiellophyceae</taxon>
        <taxon>Mamiellales</taxon>
        <taxon>Bathycoccaceae</taxon>
        <taxon>Ostreococcus</taxon>
    </lineage>
</organism>
<feature type="compositionally biased region" description="Basic and acidic residues" evidence="4">
    <location>
        <begin position="1"/>
        <end position="15"/>
    </location>
</feature>
<feature type="region of interest" description="Disordered" evidence="4">
    <location>
        <begin position="1"/>
        <end position="25"/>
    </location>
</feature>
<name>A0A1Y5IL02_OSTTA</name>
<dbReference type="InterPro" id="IPR001623">
    <property type="entry name" value="DnaJ_domain"/>
</dbReference>
<dbReference type="Proteomes" id="UP000195557">
    <property type="component" value="Unassembled WGS sequence"/>
</dbReference>
<dbReference type="GO" id="GO:0051787">
    <property type="term" value="F:misfolded protein binding"/>
    <property type="evidence" value="ECO:0007669"/>
    <property type="project" value="TreeGrafter"/>
</dbReference>
<dbReference type="PROSITE" id="PS00636">
    <property type="entry name" value="DNAJ_1"/>
    <property type="match status" value="1"/>
</dbReference>
<dbReference type="PANTHER" id="PTHR44140">
    <property type="entry name" value="LD25575P"/>
    <property type="match status" value="1"/>
</dbReference>
<reference evidence="6" key="1">
    <citation type="submission" date="2017-04" db="EMBL/GenBank/DDBJ databases">
        <title>Population genomics of picophytoplankton unveils novel chromosome hypervariability.</title>
        <authorList>
            <consortium name="DOE Joint Genome Institute"/>
            <person name="Blanc-Mathieu R."/>
            <person name="Krasovec M."/>
            <person name="Hebrard M."/>
            <person name="Yau S."/>
            <person name="Desgranges E."/>
            <person name="Martin J."/>
            <person name="Schackwitz W."/>
            <person name="Kuo A."/>
            <person name="Salin G."/>
            <person name="Donnadieu C."/>
            <person name="Desdevises Y."/>
            <person name="Sanchez-Ferandin S."/>
            <person name="Moreau H."/>
            <person name="Rivals E."/>
            <person name="Grigoriev I.V."/>
            <person name="Grimsley N."/>
            <person name="Eyre-Walker A."/>
            <person name="Piganeau G."/>
        </authorList>
    </citation>
    <scope>NUCLEOTIDE SEQUENCE [LARGE SCALE GENOMIC DNA]</scope>
    <source>
        <strain evidence="6">RCC 1115</strain>
    </source>
</reference>
<dbReference type="Gene3D" id="1.10.287.110">
    <property type="entry name" value="DnaJ domain"/>
    <property type="match status" value="1"/>
</dbReference>
<dbReference type="PROSITE" id="PS50076">
    <property type="entry name" value="DNAJ_2"/>
    <property type="match status" value="1"/>
</dbReference>
<dbReference type="Pfam" id="PF00226">
    <property type="entry name" value="DnaJ"/>
    <property type="match status" value="1"/>
</dbReference>
<evidence type="ECO:0000313" key="6">
    <source>
        <dbReference type="EMBL" id="OUS47762.1"/>
    </source>
</evidence>
<dbReference type="InterPro" id="IPR036869">
    <property type="entry name" value="J_dom_sf"/>
</dbReference>
<evidence type="ECO:0000256" key="3">
    <source>
        <dbReference type="ARBA" id="ARBA00022824"/>
    </source>
</evidence>
<dbReference type="InterPro" id="IPR011990">
    <property type="entry name" value="TPR-like_helical_dom_sf"/>
</dbReference>
<protein>
    <submittedName>
        <fullName evidence="6">Molecular chaperone</fullName>
    </submittedName>
</protein>
<proteinExistence type="predicted"/>
<gene>
    <name evidence="6" type="ORF">BE221DRAFT_70106</name>
</gene>
<keyword evidence="2" id="KW-0732">Signal</keyword>
<feature type="domain" description="J" evidence="5">
    <location>
        <begin position="347"/>
        <end position="417"/>
    </location>
</feature>
<dbReference type="PANTHER" id="PTHR44140:SF2">
    <property type="entry name" value="LD25575P"/>
    <property type="match status" value="1"/>
</dbReference>
<dbReference type="GO" id="GO:0034975">
    <property type="term" value="P:protein folding in endoplasmic reticulum"/>
    <property type="evidence" value="ECO:0007669"/>
    <property type="project" value="TreeGrafter"/>
</dbReference>
<dbReference type="GO" id="GO:0005783">
    <property type="term" value="C:endoplasmic reticulum"/>
    <property type="evidence" value="ECO:0007669"/>
    <property type="project" value="UniProtKB-SubCell"/>
</dbReference>
<dbReference type="CDD" id="cd06257">
    <property type="entry name" value="DnaJ"/>
    <property type="match status" value="1"/>
</dbReference>
<comment type="subcellular location">
    <subcellularLocation>
        <location evidence="1">Endoplasmic reticulum</location>
    </subcellularLocation>
</comment>
<dbReference type="InterPro" id="IPR018253">
    <property type="entry name" value="DnaJ_domain_CS"/>
</dbReference>
<dbReference type="eggNOG" id="KOG0553">
    <property type="taxonomic scope" value="Eukaryota"/>
</dbReference>
<keyword evidence="3" id="KW-0256">Endoplasmic reticulum</keyword>
<dbReference type="EMBL" id="KZ155776">
    <property type="protein sequence ID" value="OUS47762.1"/>
    <property type="molecule type" value="Genomic_DNA"/>
</dbReference>
<evidence type="ECO:0000256" key="4">
    <source>
        <dbReference type="SAM" id="MobiDB-lite"/>
    </source>
</evidence>
<evidence type="ECO:0000256" key="1">
    <source>
        <dbReference type="ARBA" id="ARBA00004240"/>
    </source>
</evidence>
<dbReference type="InterPro" id="IPR051727">
    <property type="entry name" value="DnaJ_C3_Co-chaperones"/>
</dbReference>
<dbReference type="GO" id="GO:0051087">
    <property type="term" value="F:protein-folding chaperone binding"/>
    <property type="evidence" value="ECO:0007669"/>
    <property type="project" value="TreeGrafter"/>
</dbReference>
<dbReference type="SUPFAM" id="SSF48452">
    <property type="entry name" value="TPR-like"/>
    <property type="match status" value="1"/>
</dbReference>
<accession>A0A1Y5IL02</accession>
<dbReference type="PRINTS" id="PR00625">
    <property type="entry name" value="JDOMAIN"/>
</dbReference>
<sequence>MVSETRAREPTEGLGKDGPATGGGYASVELVTDERYAGEMWRRATLREFRWRARCLGVESDPAIARALGEMAALTVDLSEMSETQERSTARAPWWRDGEYDARRAEEANDRGMEAMSGKRYETACQRYELAIERCKTLLEDSLDRKYIIAETRWRMGDVDGALTEISSASFRDSYDEFSCKKCIELGARLLHLQDLINRAAREVEDAQFTNAIRLFDMILQRPEGRMRTRFRGRILRSRAECQLRRHEYDAADDPIASENLKQTARDLSECIALNGNDHEAYVLRAEMRLGRGDHQGAFTDLRSAQTIAPALRGIDKMVRDAAARALRGSSRANIKSEKDPCARGGKYYDVLGIKPDADLRAVKSAYRRLAAVWHPDKWIQASPEDAAAAETRFKIVQRAYATLSDAKQRKIYDLDPARLDAESS</sequence>
<evidence type="ECO:0000259" key="5">
    <source>
        <dbReference type="PROSITE" id="PS50076"/>
    </source>
</evidence>
<dbReference type="Gene3D" id="1.25.40.10">
    <property type="entry name" value="Tetratricopeptide repeat domain"/>
    <property type="match status" value="1"/>
</dbReference>
<dbReference type="AlphaFoldDB" id="A0A1Y5IL02"/>